<keyword evidence="2 10" id="KW-0813">Transport</keyword>
<protein>
    <submittedName>
        <fullName evidence="15">TonB-dependent receptor</fullName>
    </submittedName>
</protein>
<evidence type="ECO:0000256" key="7">
    <source>
        <dbReference type="ARBA" id="ARBA00023136"/>
    </source>
</evidence>
<dbReference type="PROSITE" id="PS52016">
    <property type="entry name" value="TONB_DEPENDENT_REC_3"/>
    <property type="match status" value="1"/>
</dbReference>
<dbReference type="GO" id="GO:0044718">
    <property type="term" value="P:siderophore transmembrane transport"/>
    <property type="evidence" value="ECO:0007669"/>
    <property type="project" value="TreeGrafter"/>
</dbReference>
<evidence type="ECO:0000256" key="9">
    <source>
        <dbReference type="ARBA" id="ARBA00023237"/>
    </source>
</evidence>
<comment type="subcellular location">
    <subcellularLocation>
        <location evidence="1 10">Cell outer membrane</location>
        <topology evidence="1 10">Multi-pass membrane protein</topology>
    </subcellularLocation>
</comment>
<dbReference type="Gene3D" id="2.60.40.1120">
    <property type="entry name" value="Carboxypeptidase-like, regulatory domain"/>
    <property type="match status" value="1"/>
</dbReference>
<keyword evidence="7 10" id="KW-0472">Membrane</keyword>
<dbReference type="GO" id="GO:0015344">
    <property type="term" value="F:siderophore uptake transmembrane transporter activity"/>
    <property type="evidence" value="ECO:0007669"/>
    <property type="project" value="TreeGrafter"/>
</dbReference>
<evidence type="ECO:0000256" key="10">
    <source>
        <dbReference type="PROSITE-ProRule" id="PRU01360"/>
    </source>
</evidence>
<dbReference type="InterPro" id="IPR037066">
    <property type="entry name" value="Plug_dom_sf"/>
</dbReference>
<gene>
    <name evidence="15" type="ORF">ENJ10_09520</name>
</gene>
<evidence type="ECO:0000256" key="6">
    <source>
        <dbReference type="ARBA" id="ARBA00023077"/>
    </source>
</evidence>
<feature type="domain" description="TonB-dependent receptor plug" evidence="14">
    <location>
        <begin position="151"/>
        <end position="257"/>
    </location>
</feature>
<keyword evidence="6 11" id="KW-0798">TonB box</keyword>
<evidence type="ECO:0000256" key="2">
    <source>
        <dbReference type="ARBA" id="ARBA00022448"/>
    </source>
</evidence>
<evidence type="ECO:0000256" key="3">
    <source>
        <dbReference type="ARBA" id="ARBA00022452"/>
    </source>
</evidence>
<proteinExistence type="inferred from homology"/>
<comment type="caution">
    <text evidence="15">The sequence shown here is derived from an EMBL/GenBank/DDBJ whole genome shotgun (WGS) entry which is preliminary data.</text>
</comment>
<dbReference type="PANTHER" id="PTHR30069:SF29">
    <property type="entry name" value="HEMOGLOBIN AND HEMOGLOBIN-HAPTOGLOBIN-BINDING PROTEIN 1-RELATED"/>
    <property type="match status" value="1"/>
</dbReference>
<evidence type="ECO:0000256" key="8">
    <source>
        <dbReference type="ARBA" id="ARBA00023170"/>
    </source>
</evidence>
<evidence type="ECO:0000256" key="12">
    <source>
        <dbReference type="SAM" id="Phobius"/>
    </source>
</evidence>
<organism evidence="15">
    <name type="scientific">Caldithrix abyssi</name>
    <dbReference type="NCBI Taxonomy" id="187145"/>
    <lineage>
        <taxon>Bacteria</taxon>
        <taxon>Pseudomonadati</taxon>
        <taxon>Calditrichota</taxon>
        <taxon>Calditrichia</taxon>
        <taxon>Calditrichales</taxon>
        <taxon>Calditrichaceae</taxon>
        <taxon>Caldithrix</taxon>
    </lineage>
</organism>
<keyword evidence="12" id="KW-1133">Transmembrane helix</keyword>
<evidence type="ECO:0000313" key="15">
    <source>
        <dbReference type="EMBL" id="HED10914.1"/>
    </source>
</evidence>
<dbReference type="SUPFAM" id="SSF49464">
    <property type="entry name" value="Carboxypeptidase regulatory domain-like"/>
    <property type="match status" value="1"/>
</dbReference>
<dbReference type="InterPro" id="IPR039426">
    <property type="entry name" value="TonB-dep_rcpt-like"/>
</dbReference>
<comment type="similarity">
    <text evidence="10 11">Belongs to the TonB-dependent receptor family.</text>
</comment>
<keyword evidence="8 15" id="KW-0675">Receptor</keyword>
<dbReference type="InterPro" id="IPR000531">
    <property type="entry name" value="Beta-barrel_TonB"/>
</dbReference>
<dbReference type="Pfam" id="PF00593">
    <property type="entry name" value="TonB_dep_Rec_b-barrel"/>
    <property type="match status" value="1"/>
</dbReference>
<dbReference type="InterPro" id="IPR012910">
    <property type="entry name" value="Plug_dom"/>
</dbReference>
<evidence type="ECO:0000259" key="13">
    <source>
        <dbReference type="Pfam" id="PF00593"/>
    </source>
</evidence>
<accession>A0A7V1LMU8</accession>
<evidence type="ECO:0000256" key="4">
    <source>
        <dbReference type="ARBA" id="ARBA00022692"/>
    </source>
</evidence>
<keyword evidence="5" id="KW-0732">Signal</keyword>
<evidence type="ECO:0000256" key="11">
    <source>
        <dbReference type="RuleBase" id="RU003357"/>
    </source>
</evidence>
<dbReference type="PANTHER" id="PTHR30069">
    <property type="entry name" value="TONB-DEPENDENT OUTER MEMBRANE RECEPTOR"/>
    <property type="match status" value="1"/>
</dbReference>
<dbReference type="Gene3D" id="2.40.170.20">
    <property type="entry name" value="TonB-dependent receptor, beta-barrel domain"/>
    <property type="match status" value="1"/>
</dbReference>
<sequence>MLNSTENKKRSVCEKADFFNQTNSYSEEFFMRYALLLMVLFPILAVGQMQKGTLAGTVTDANNKQPLVGANVVVEGTVQGAASDMDGQFVIRNLQPGSYNIGIYFLGYKTVMKANVVINPAGRTILSIKMSPDLLESETVEVTASYFAQPREAVVSAQTLDFEEVRRSPGSSLDIQRVMQSLPSVVSGSDQNNEIIIRGGNPGENLFLMDDVEIPNPNHFGEQGTGGGPINMINTLMVGQVDFYAGAFPAKYGDKASSVMDIRLRDGSREQFKTTLDMGMAGAGLISEGPLNGGRGSYIVSARRSYLDLIVDAIGLVAVPRYYNLQGRLSYDLSPANTLIFNMMYGRDKIHIQDEGGAGYSRGAENVKSNGGQYAAGLSLRSVFNPGFYGRTTLSVAQSDWDVDVYRTLTGNTYFSNRSVEKETTLKTDFTYRMKNGLEFNWGGQLKQVNFDLDIFSAADTLFTYDPAASRPDSVTGIARIYKGDRYTDELNSYKTALYGQLSFDFLKRFTFTAGARYEYFKYTGFHALSPRLGMSWEFSPKMSLNLAYGRHYQSPVYFQLLQNRKNRSLESYYSEQFIAGFDYLLRSDIKFTLEAYRKTYEGIPRYRRLTTADPLDYYDNEMLNAGRGRSYGLETFLQKKITANFSGTFSYSFSRSQNLDLRDNSWYDGNYDYRHVLTLIAGYKIRFYKQEWFKRARESWWYRVFATVLPFSDETELSVKFRYLGGRPYTSPVYHPELRRWLVDENLKRNTVRLPEYSRLDFRLDRRYFFDSWNMVVYFDASNVLNTKNIWEYQYNDDGGTREILQFQPLLVGGVNIEF</sequence>
<keyword evidence="9 10" id="KW-0998">Cell outer membrane</keyword>
<evidence type="ECO:0000256" key="5">
    <source>
        <dbReference type="ARBA" id="ARBA00022729"/>
    </source>
</evidence>
<dbReference type="Pfam" id="PF13715">
    <property type="entry name" value="CarbopepD_reg_2"/>
    <property type="match status" value="1"/>
</dbReference>
<dbReference type="InterPro" id="IPR036942">
    <property type="entry name" value="Beta-barrel_TonB_sf"/>
</dbReference>
<keyword evidence="3 10" id="KW-1134">Transmembrane beta strand</keyword>
<evidence type="ECO:0000256" key="1">
    <source>
        <dbReference type="ARBA" id="ARBA00004571"/>
    </source>
</evidence>
<dbReference type="InterPro" id="IPR008969">
    <property type="entry name" value="CarboxyPept-like_regulatory"/>
</dbReference>
<evidence type="ECO:0000259" key="14">
    <source>
        <dbReference type="Pfam" id="PF07715"/>
    </source>
</evidence>
<feature type="transmembrane region" description="Helical" evidence="12">
    <location>
        <begin position="29"/>
        <end position="47"/>
    </location>
</feature>
<dbReference type="EMBL" id="DRLD01000260">
    <property type="protein sequence ID" value="HED10914.1"/>
    <property type="molecule type" value="Genomic_DNA"/>
</dbReference>
<dbReference type="SUPFAM" id="SSF56935">
    <property type="entry name" value="Porins"/>
    <property type="match status" value="1"/>
</dbReference>
<dbReference type="Gene3D" id="2.170.130.10">
    <property type="entry name" value="TonB-dependent receptor, plug domain"/>
    <property type="match status" value="1"/>
</dbReference>
<dbReference type="GO" id="GO:0009279">
    <property type="term" value="C:cell outer membrane"/>
    <property type="evidence" value="ECO:0007669"/>
    <property type="project" value="UniProtKB-SubCell"/>
</dbReference>
<dbReference type="Pfam" id="PF07715">
    <property type="entry name" value="Plug"/>
    <property type="match status" value="1"/>
</dbReference>
<keyword evidence="4 10" id="KW-0812">Transmembrane</keyword>
<dbReference type="Proteomes" id="UP000886005">
    <property type="component" value="Unassembled WGS sequence"/>
</dbReference>
<dbReference type="AlphaFoldDB" id="A0A7V1LMU8"/>
<reference evidence="15" key="1">
    <citation type="journal article" date="2020" name="mSystems">
        <title>Genome- and Community-Level Interaction Insights into Carbon Utilization and Element Cycling Functions of Hydrothermarchaeota in Hydrothermal Sediment.</title>
        <authorList>
            <person name="Zhou Z."/>
            <person name="Liu Y."/>
            <person name="Xu W."/>
            <person name="Pan J."/>
            <person name="Luo Z.H."/>
            <person name="Li M."/>
        </authorList>
    </citation>
    <scope>NUCLEOTIDE SEQUENCE [LARGE SCALE GENOMIC DNA]</scope>
    <source>
        <strain evidence="15">HyVt-456</strain>
    </source>
</reference>
<name>A0A7V1LMU8_CALAY</name>
<feature type="domain" description="TonB-dependent receptor-like beta-barrel" evidence="13">
    <location>
        <begin position="358"/>
        <end position="784"/>
    </location>
</feature>